<proteinExistence type="inferred from homology"/>
<evidence type="ECO:0000259" key="13">
    <source>
        <dbReference type="Pfam" id="PF12019"/>
    </source>
</evidence>
<keyword evidence="8 12" id="KW-0472">Membrane</keyword>
<evidence type="ECO:0000256" key="4">
    <source>
        <dbReference type="ARBA" id="ARBA00022481"/>
    </source>
</evidence>
<feature type="transmembrane region" description="Helical" evidence="12">
    <location>
        <begin position="48"/>
        <end position="69"/>
    </location>
</feature>
<feature type="compositionally biased region" description="Low complexity" evidence="11">
    <location>
        <begin position="8"/>
        <end position="26"/>
    </location>
</feature>
<evidence type="ECO:0000256" key="3">
    <source>
        <dbReference type="ARBA" id="ARBA00022475"/>
    </source>
</evidence>
<evidence type="ECO:0000256" key="1">
    <source>
        <dbReference type="ARBA" id="ARBA00004377"/>
    </source>
</evidence>
<evidence type="ECO:0000256" key="12">
    <source>
        <dbReference type="SAM" id="Phobius"/>
    </source>
</evidence>
<accession>A0A437M8N8</accession>
<keyword evidence="15" id="KW-1185">Reference proteome</keyword>
<dbReference type="PRINTS" id="PR00885">
    <property type="entry name" value="BCTERIALGSPH"/>
</dbReference>
<dbReference type="InterPro" id="IPR022346">
    <property type="entry name" value="T2SS_GspH"/>
</dbReference>
<evidence type="ECO:0000256" key="2">
    <source>
        <dbReference type="ARBA" id="ARBA00021549"/>
    </source>
</evidence>
<evidence type="ECO:0000256" key="8">
    <source>
        <dbReference type="ARBA" id="ARBA00023136"/>
    </source>
</evidence>
<keyword evidence="7 12" id="KW-1133">Transmembrane helix</keyword>
<evidence type="ECO:0000313" key="14">
    <source>
        <dbReference type="EMBL" id="RVT93854.1"/>
    </source>
</evidence>
<dbReference type="GO" id="GO:0015628">
    <property type="term" value="P:protein secretion by the type II secretion system"/>
    <property type="evidence" value="ECO:0007669"/>
    <property type="project" value="InterPro"/>
</dbReference>
<name>A0A437M8N8_9SPHN</name>
<dbReference type="SUPFAM" id="SSF54523">
    <property type="entry name" value="Pili subunits"/>
    <property type="match status" value="1"/>
</dbReference>
<dbReference type="EMBL" id="SACN01000001">
    <property type="protein sequence ID" value="RVT93854.1"/>
    <property type="molecule type" value="Genomic_DNA"/>
</dbReference>
<keyword evidence="6 12" id="KW-0812">Transmembrane</keyword>
<feature type="region of interest" description="Disordered" evidence="11">
    <location>
        <begin position="1"/>
        <end position="40"/>
    </location>
</feature>
<comment type="caution">
    <text evidence="14">The sequence shown here is derived from an EMBL/GenBank/DDBJ whole genome shotgun (WGS) entry which is preliminary data.</text>
</comment>
<dbReference type="Pfam" id="PF12019">
    <property type="entry name" value="GspH"/>
    <property type="match status" value="1"/>
</dbReference>
<evidence type="ECO:0000256" key="10">
    <source>
        <dbReference type="ARBA" id="ARBA00030775"/>
    </source>
</evidence>
<dbReference type="GO" id="GO:0005886">
    <property type="term" value="C:plasma membrane"/>
    <property type="evidence" value="ECO:0007669"/>
    <property type="project" value="UniProtKB-SubCell"/>
</dbReference>
<feature type="domain" description="General secretion pathway GspH" evidence="13">
    <location>
        <begin position="80"/>
        <end position="178"/>
    </location>
</feature>
<dbReference type="Pfam" id="PF07963">
    <property type="entry name" value="N_methyl"/>
    <property type="match status" value="1"/>
</dbReference>
<dbReference type="Gene3D" id="3.55.40.10">
    <property type="entry name" value="minor pseudopilin epsh domain"/>
    <property type="match status" value="1"/>
</dbReference>
<dbReference type="NCBIfam" id="TIGR02532">
    <property type="entry name" value="IV_pilin_GFxxxE"/>
    <property type="match status" value="1"/>
</dbReference>
<evidence type="ECO:0000256" key="6">
    <source>
        <dbReference type="ARBA" id="ARBA00022692"/>
    </source>
</evidence>
<evidence type="ECO:0000313" key="15">
    <source>
        <dbReference type="Proteomes" id="UP000282971"/>
    </source>
</evidence>
<comment type="subcellular location">
    <subcellularLocation>
        <location evidence="1">Cell inner membrane</location>
        <topology evidence="1">Single-pass membrane protein</topology>
    </subcellularLocation>
</comment>
<keyword evidence="3" id="KW-1003">Cell membrane</keyword>
<keyword evidence="4" id="KW-0488">Methylation</keyword>
<dbReference type="InterPro" id="IPR002416">
    <property type="entry name" value="T2SS_protein-GspH"/>
</dbReference>
<dbReference type="PROSITE" id="PS00409">
    <property type="entry name" value="PROKAR_NTER_METHYL"/>
    <property type="match status" value="1"/>
</dbReference>
<dbReference type="InterPro" id="IPR012902">
    <property type="entry name" value="N_methyl_site"/>
</dbReference>
<reference evidence="14 15" key="1">
    <citation type="submission" date="2019-01" db="EMBL/GenBank/DDBJ databases">
        <authorList>
            <person name="Chen W.-M."/>
        </authorList>
    </citation>
    <scope>NUCLEOTIDE SEQUENCE [LARGE SCALE GENOMIC DNA]</scope>
    <source>
        <strain evidence="14 15">CCP-7</strain>
    </source>
</reference>
<sequence length="184" mass="19222">MPTNIVPRASMARSTSSATARTASRAARGRMPISATGNKRSGERGFTLVELLAVLAIMGIAAAAVLFAMPSQSTEARTTAARFASAAEAARDTAILASAPVAIRVDRTGYRFERWEGGAWTPMTRKPLQPVAWPDGVASRIDPAGERIRFDATGLADPVSVLLSADGVTARVTIDAGGEVKLVV</sequence>
<keyword evidence="5" id="KW-0997">Cell inner membrane</keyword>
<protein>
    <recommendedName>
        <fullName evidence="2">Type II secretion system protein H</fullName>
    </recommendedName>
    <alternativeName>
        <fullName evidence="10">General secretion pathway protein H</fullName>
    </alternativeName>
</protein>
<gene>
    <name evidence="14" type="primary">gspH</name>
    <name evidence="14" type="ORF">EOD43_08330</name>
</gene>
<evidence type="ECO:0000256" key="7">
    <source>
        <dbReference type="ARBA" id="ARBA00022989"/>
    </source>
</evidence>
<dbReference type="AlphaFoldDB" id="A0A437M8N8"/>
<dbReference type="Proteomes" id="UP000282971">
    <property type="component" value="Unassembled WGS sequence"/>
</dbReference>
<organism evidence="14 15">
    <name type="scientific">Sphingomonas crocodyli</name>
    <dbReference type="NCBI Taxonomy" id="1979270"/>
    <lineage>
        <taxon>Bacteria</taxon>
        <taxon>Pseudomonadati</taxon>
        <taxon>Pseudomonadota</taxon>
        <taxon>Alphaproteobacteria</taxon>
        <taxon>Sphingomonadales</taxon>
        <taxon>Sphingomonadaceae</taxon>
        <taxon>Sphingomonas</taxon>
    </lineage>
</organism>
<evidence type="ECO:0000256" key="5">
    <source>
        <dbReference type="ARBA" id="ARBA00022519"/>
    </source>
</evidence>
<evidence type="ECO:0000256" key="9">
    <source>
        <dbReference type="ARBA" id="ARBA00025772"/>
    </source>
</evidence>
<evidence type="ECO:0000256" key="11">
    <source>
        <dbReference type="SAM" id="MobiDB-lite"/>
    </source>
</evidence>
<comment type="similarity">
    <text evidence="9">Belongs to the GSP H family.</text>
</comment>
<dbReference type="OrthoDB" id="7189369at2"/>
<dbReference type="InterPro" id="IPR045584">
    <property type="entry name" value="Pilin-like"/>
</dbReference>
<dbReference type="GO" id="GO:0015627">
    <property type="term" value="C:type II protein secretion system complex"/>
    <property type="evidence" value="ECO:0007669"/>
    <property type="project" value="InterPro"/>
</dbReference>